<evidence type="ECO:0000313" key="1">
    <source>
        <dbReference type="EMBL" id="CAD7282944.1"/>
    </source>
</evidence>
<accession>A0A7R9BYC7</accession>
<dbReference type="Proteomes" id="UP000678499">
    <property type="component" value="Unassembled WGS sequence"/>
</dbReference>
<gene>
    <name evidence="1" type="ORF">NMOB1V02_LOCUS10562</name>
</gene>
<organism evidence="1">
    <name type="scientific">Notodromas monacha</name>
    <dbReference type="NCBI Taxonomy" id="399045"/>
    <lineage>
        <taxon>Eukaryota</taxon>
        <taxon>Metazoa</taxon>
        <taxon>Ecdysozoa</taxon>
        <taxon>Arthropoda</taxon>
        <taxon>Crustacea</taxon>
        <taxon>Oligostraca</taxon>
        <taxon>Ostracoda</taxon>
        <taxon>Podocopa</taxon>
        <taxon>Podocopida</taxon>
        <taxon>Cypridocopina</taxon>
        <taxon>Cypridoidea</taxon>
        <taxon>Cyprididae</taxon>
        <taxon>Notodromas</taxon>
    </lineage>
</organism>
<name>A0A7R9BYC7_9CRUS</name>
<dbReference type="EMBL" id="CAJPEX010004570">
    <property type="protein sequence ID" value="CAG0923096.1"/>
    <property type="molecule type" value="Genomic_DNA"/>
</dbReference>
<dbReference type="AlphaFoldDB" id="A0A7R9BYC7"/>
<reference evidence="1" key="1">
    <citation type="submission" date="2020-11" db="EMBL/GenBank/DDBJ databases">
        <authorList>
            <person name="Tran Van P."/>
        </authorList>
    </citation>
    <scope>NUCLEOTIDE SEQUENCE</scope>
</reference>
<evidence type="ECO:0000313" key="2">
    <source>
        <dbReference type="Proteomes" id="UP000678499"/>
    </source>
</evidence>
<protein>
    <submittedName>
        <fullName evidence="1">Uncharacterized protein</fullName>
    </submittedName>
</protein>
<feature type="non-terminal residue" evidence="1">
    <location>
        <position position="1"/>
    </location>
</feature>
<keyword evidence="2" id="KW-1185">Reference proteome</keyword>
<proteinExistence type="predicted"/>
<sequence>MCQHENEDNMGLPAFMLTCVHMHISTGTVAKLELETRSTTANRSEKGDHTDAVVSGEQLAAALQRESRKQAERRRLWKEQVDKTLLMLQASDDVDTTNGSLTRISSSSSLTKRTAMKNNNKLSVMPWITRACAVQSNSSSSSSISTANIPSSHLEKMPTFAHLTKMQPMRRMENQQQQLHPAPAPDGTIGAAKSHFSQGQHCSAGELLQSTIRYQVIRQSVNSQLGTRRSSSAGWSNRQSVQFLALPIPSPPNCSLATQLLGHPNNW</sequence>
<dbReference type="EMBL" id="OA886607">
    <property type="protein sequence ID" value="CAD7282944.1"/>
    <property type="molecule type" value="Genomic_DNA"/>
</dbReference>